<dbReference type="EMBL" id="CM042887">
    <property type="protein sequence ID" value="KAI4330929.1"/>
    <property type="molecule type" value="Genomic_DNA"/>
</dbReference>
<sequence length="154" mass="17133">MNPSVLSVFPNKAKKLHTTRSWHFLGLLKDGGVIRPDSIWEMARFGKNTIIANLDAGVWPEAASFSNDGFSPIPSRWKGICQHGIKDKFPCNRKLIGVRYFDKGYIAEGGIITAENATARDFAGHGSHTLSTAGGDFVHNVNIYRFVRVPSRWM</sequence>
<proteinExistence type="predicted"/>
<accession>A0ACB9N350</accession>
<reference evidence="2" key="1">
    <citation type="journal article" date="2023" name="Front. Plant Sci.">
        <title>Chromosomal-level genome assembly of Melastoma candidum provides insights into trichome evolution.</title>
        <authorList>
            <person name="Zhong Y."/>
            <person name="Wu W."/>
            <person name="Sun C."/>
            <person name="Zou P."/>
            <person name="Liu Y."/>
            <person name="Dai S."/>
            <person name="Zhou R."/>
        </authorList>
    </citation>
    <scope>NUCLEOTIDE SEQUENCE [LARGE SCALE GENOMIC DNA]</scope>
</reference>
<name>A0ACB9N350_9MYRT</name>
<organism evidence="1 2">
    <name type="scientific">Melastoma candidum</name>
    <dbReference type="NCBI Taxonomy" id="119954"/>
    <lineage>
        <taxon>Eukaryota</taxon>
        <taxon>Viridiplantae</taxon>
        <taxon>Streptophyta</taxon>
        <taxon>Embryophyta</taxon>
        <taxon>Tracheophyta</taxon>
        <taxon>Spermatophyta</taxon>
        <taxon>Magnoliopsida</taxon>
        <taxon>eudicotyledons</taxon>
        <taxon>Gunneridae</taxon>
        <taxon>Pentapetalae</taxon>
        <taxon>rosids</taxon>
        <taxon>malvids</taxon>
        <taxon>Myrtales</taxon>
        <taxon>Melastomataceae</taxon>
        <taxon>Melastomatoideae</taxon>
        <taxon>Melastomateae</taxon>
        <taxon>Melastoma</taxon>
    </lineage>
</organism>
<protein>
    <submittedName>
        <fullName evidence="1">Uncharacterized protein</fullName>
    </submittedName>
</protein>
<evidence type="ECO:0000313" key="2">
    <source>
        <dbReference type="Proteomes" id="UP001057402"/>
    </source>
</evidence>
<evidence type="ECO:0000313" key="1">
    <source>
        <dbReference type="EMBL" id="KAI4330929.1"/>
    </source>
</evidence>
<gene>
    <name evidence="1" type="ORF">MLD38_029166</name>
</gene>
<keyword evidence="2" id="KW-1185">Reference proteome</keyword>
<comment type="caution">
    <text evidence="1">The sequence shown here is derived from an EMBL/GenBank/DDBJ whole genome shotgun (WGS) entry which is preliminary data.</text>
</comment>
<dbReference type="Proteomes" id="UP001057402">
    <property type="component" value="Chromosome 8"/>
</dbReference>